<accession>A0A9P0L618</accession>
<protein>
    <recommendedName>
        <fullName evidence="4">Regulatory protein zeste</fullName>
    </recommendedName>
</protein>
<dbReference type="Proteomes" id="UP001152888">
    <property type="component" value="Unassembled WGS sequence"/>
</dbReference>
<dbReference type="EMBL" id="CAKOFQ010007064">
    <property type="protein sequence ID" value="CAH1989424.1"/>
    <property type="molecule type" value="Genomic_DNA"/>
</dbReference>
<comment type="caution">
    <text evidence="2">The sequence shown here is derived from an EMBL/GenBank/DDBJ whole genome shotgun (WGS) entry which is preliminary data.</text>
</comment>
<proteinExistence type="predicted"/>
<feature type="region of interest" description="Disordered" evidence="1">
    <location>
        <begin position="120"/>
        <end position="165"/>
    </location>
</feature>
<evidence type="ECO:0008006" key="4">
    <source>
        <dbReference type="Google" id="ProtNLM"/>
    </source>
</evidence>
<evidence type="ECO:0000313" key="3">
    <source>
        <dbReference type="Proteomes" id="UP001152888"/>
    </source>
</evidence>
<dbReference type="OrthoDB" id="6771133at2759"/>
<name>A0A9P0L618_ACAOB</name>
<keyword evidence="3" id="KW-1185">Reference proteome</keyword>
<sequence>MQRGDQLVDAILVSVDKRDFKTHPHQWSTIVDFGEEHPTIFRPQFKHGDGDARQNAICWENLVQSLNSMGFGFRSVEKWKMAVGRWKSKVKAKAAQLRIESQKLVGSIRPIAAHQPLPELKPFIEGNTSKTATPDPQPSCSTVSKSPPTLRGCFEKEGSPEVESN</sequence>
<feature type="compositionally biased region" description="Polar residues" evidence="1">
    <location>
        <begin position="126"/>
        <end position="147"/>
    </location>
</feature>
<dbReference type="AlphaFoldDB" id="A0A9P0L618"/>
<reference evidence="2" key="1">
    <citation type="submission" date="2022-03" db="EMBL/GenBank/DDBJ databases">
        <authorList>
            <person name="Sayadi A."/>
        </authorList>
    </citation>
    <scope>NUCLEOTIDE SEQUENCE</scope>
</reference>
<evidence type="ECO:0000313" key="2">
    <source>
        <dbReference type="EMBL" id="CAH1989424.1"/>
    </source>
</evidence>
<gene>
    <name evidence="2" type="ORF">ACAOBT_LOCUS19027</name>
</gene>
<evidence type="ECO:0000256" key="1">
    <source>
        <dbReference type="SAM" id="MobiDB-lite"/>
    </source>
</evidence>
<organism evidence="2 3">
    <name type="scientific">Acanthoscelides obtectus</name>
    <name type="common">Bean weevil</name>
    <name type="synonym">Bruchus obtectus</name>
    <dbReference type="NCBI Taxonomy" id="200917"/>
    <lineage>
        <taxon>Eukaryota</taxon>
        <taxon>Metazoa</taxon>
        <taxon>Ecdysozoa</taxon>
        <taxon>Arthropoda</taxon>
        <taxon>Hexapoda</taxon>
        <taxon>Insecta</taxon>
        <taxon>Pterygota</taxon>
        <taxon>Neoptera</taxon>
        <taxon>Endopterygota</taxon>
        <taxon>Coleoptera</taxon>
        <taxon>Polyphaga</taxon>
        <taxon>Cucujiformia</taxon>
        <taxon>Chrysomeloidea</taxon>
        <taxon>Chrysomelidae</taxon>
        <taxon>Bruchinae</taxon>
        <taxon>Bruchini</taxon>
        <taxon>Acanthoscelides</taxon>
    </lineage>
</organism>